<sequence>MAEAYKTIVLTGASGGIGEALAKRMAKPGRHLVLIARDQKKLDALAAQVAVLGATVETASVDSRDTELMGRTLADVQQRFEIDLVIANAGVTAGLGAGNSHEALEDFDRQIDINLRGTVHTVGAVVEGMRSRLRGQVVLISSLAGMRALPEMPGYSATKAAVIAYGHSLRGWLRPFGVSVTIICPGFVTTPMSARHNGPKPLEWSAEKAADRMWRAIEAKRAFFAFPFLLAWGIRLQNLLPAKLGDIFMGGFAATIEPDPRYTKKPDV</sequence>
<proteinExistence type="inferred from homology"/>
<dbReference type="PANTHER" id="PTHR44196">
    <property type="entry name" value="DEHYDROGENASE/REDUCTASE SDR FAMILY MEMBER 7B"/>
    <property type="match status" value="1"/>
</dbReference>
<dbReference type="Gene3D" id="3.40.50.720">
    <property type="entry name" value="NAD(P)-binding Rossmann-like Domain"/>
    <property type="match status" value="1"/>
</dbReference>
<dbReference type="Pfam" id="PF00106">
    <property type="entry name" value="adh_short"/>
    <property type="match status" value="1"/>
</dbReference>
<dbReference type="EMBL" id="JAFLNF010000005">
    <property type="protein sequence ID" value="MBO0346087.1"/>
    <property type="molecule type" value="Genomic_DNA"/>
</dbReference>
<comment type="similarity">
    <text evidence="1 3">Belongs to the short-chain dehydrogenases/reductases (SDR) family.</text>
</comment>
<dbReference type="SUPFAM" id="SSF51735">
    <property type="entry name" value="NAD(P)-binding Rossmann-fold domains"/>
    <property type="match status" value="1"/>
</dbReference>
<evidence type="ECO:0000256" key="3">
    <source>
        <dbReference type="RuleBase" id="RU000363"/>
    </source>
</evidence>
<dbReference type="GO" id="GO:0016020">
    <property type="term" value="C:membrane"/>
    <property type="evidence" value="ECO:0007669"/>
    <property type="project" value="TreeGrafter"/>
</dbReference>
<evidence type="ECO:0000256" key="1">
    <source>
        <dbReference type="ARBA" id="ARBA00006484"/>
    </source>
</evidence>
<dbReference type="Proteomes" id="UP000664779">
    <property type="component" value="Unassembled WGS sequence"/>
</dbReference>
<evidence type="ECO:0000256" key="2">
    <source>
        <dbReference type="ARBA" id="ARBA00023002"/>
    </source>
</evidence>
<dbReference type="AlphaFoldDB" id="A0A939J7E3"/>
<dbReference type="InterPro" id="IPR020904">
    <property type="entry name" value="Sc_DH/Rdtase_CS"/>
</dbReference>
<dbReference type="GO" id="GO:0016491">
    <property type="term" value="F:oxidoreductase activity"/>
    <property type="evidence" value="ECO:0007669"/>
    <property type="project" value="UniProtKB-KW"/>
</dbReference>
<accession>A0A939J7E3</accession>
<dbReference type="InterPro" id="IPR036291">
    <property type="entry name" value="NAD(P)-bd_dom_sf"/>
</dbReference>
<dbReference type="SMART" id="SM00822">
    <property type="entry name" value="PKS_KR"/>
    <property type="match status" value="1"/>
</dbReference>
<organism evidence="5 6">
    <name type="scientific">Roseibium limicola</name>
    <dbReference type="NCBI Taxonomy" id="2816037"/>
    <lineage>
        <taxon>Bacteria</taxon>
        <taxon>Pseudomonadati</taxon>
        <taxon>Pseudomonadota</taxon>
        <taxon>Alphaproteobacteria</taxon>
        <taxon>Hyphomicrobiales</taxon>
        <taxon>Stappiaceae</taxon>
        <taxon>Roseibium</taxon>
    </lineage>
</organism>
<gene>
    <name evidence="5" type="ORF">J0X15_12715</name>
</gene>
<dbReference type="PANTHER" id="PTHR44196:SF1">
    <property type="entry name" value="DEHYDROGENASE_REDUCTASE SDR FAMILY MEMBER 7B"/>
    <property type="match status" value="1"/>
</dbReference>
<evidence type="ECO:0000313" key="5">
    <source>
        <dbReference type="EMBL" id="MBO0346087.1"/>
    </source>
</evidence>
<dbReference type="InterPro" id="IPR057326">
    <property type="entry name" value="KR_dom"/>
</dbReference>
<protein>
    <submittedName>
        <fullName evidence="5">SDR family NAD(P)-dependent oxidoreductase</fullName>
    </submittedName>
</protein>
<keyword evidence="2" id="KW-0560">Oxidoreductase</keyword>
<dbReference type="PRINTS" id="PR00080">
    <property type="entry name" value="SDRFAMILY"/>
</dbReference>
<feature type="domain" description="Ketoreductase" evidence="4">
    <location>
        <begin position="6"/>
        <end position="186"/>
    </location>
</feature>
<keyword evidence="6" id="KW-1185">Reference proteome</keyword>
<dbReference type="PRINTS" id="PR00081">
    <property type="entry name" value="GDHRDH"/>
</dbReference>
<comment type="caution">
    <text evidence="5">The sequence shown here is derived from an EMBL/GenBank/DDBJ whole genome shotgun (WGS) entry which is preliminary data.</text>
</comment>
<dbReference type="RefSeq" id="WP_206941280.1">
    <property type="nucleotide sequence ID" value="NZ_JAFLNF010000005.1"/>
</dbReference>
<evidence type="ECO:0000259" key="4">
    <source>
        <dbReference type="SMART" id="SM00822"/>
    </source>
</evidence>
<dbReference type="PROSITE" id="PS00061">
    <property type="entry name" value="ADH_SHORT"/>
    <property type="match status" value="1"/>
</dbReference>
<dbReference type="InterPro" id="IPR002347">
    <property type="entry name" value="SDR_fam"/>
</dbReference>
<reference evidence="5" key="1">
    <citation type="submission" date="2021-03" db="EMBL/GenBank/DDBJ databases">
        <title>Roseibium sp. CAU 1637 isolated from Incheon.</title>
        <authorList>
            <person name="Kim W."/>
        </authorList>
    </citation>
    <scope>NUCLEOTIDE SEQUENCE</scope>
    <source>
        <strain evidence="5">CAU 1637</strain>
    </source>
</reference>
<evidence type="ECO:0000313" key="6">
    <source>
        <dbReference type="Proteomes" id="UP000664779"/>
    </source>
</evidence>
<name>A0A939J7E3_9HYPH</name>